<dbReference type="InterPro" id="IPR051404">
    <property type="entry name" value="TA_system_antitoxin"/>
</dbReference>
<gene>
    <name evidence="2" type="ORF">KA717_10760</name>
</gene>
<dbReference type="SUPFAM" id="SSF143100">
    <property type="entry name" value="TTHA1013/TTHA0281-like"/>
    <property type="match status" value="1"/>
</dbReference>
<dbReference type="PANTHER" id="PTHR34504:SF2">
    <property type="entry name" value="UPF0150 PROTEIN SSL0259"/>
    <property type="match status" value="1"/>
</dbReference>
<organism evidence="2">
    <name type="scientific">Woronichinia naegeliana WA131</name>
    <dbReference type="NCBI Taxonomy" id="2824559"/>
    <lineage>
        <taxon>Bacteria</taxon>
        <taxon>Bacillati</taxon>
        <taxon>Cyanobacteriota</taxon>
        <taxon>Cyanophyceae</taxon>
        <taxon>Synechococcales</taxon>
        <taxon>Coelosphaeriaceae</taxon>
        <taxon>Woronichinia</taxon>
    </lineage>
</organism>
<sequence>MQYQIKLKKSEEGYAVWCPSLPGCASQGETREEPIANIKDAIAVYVDVLNELK</sequence>
<dbReference type="EMBL" id="CP073041">
    <property type="protein sequence ID" value="UXE63101.1"/>
    <property type="molecule type" value="Genomic_DNA"/>
</dbReference>
<dbReference type="Proteomes" id="UP001065613">
    <property type="component" value="Chromosome"/>
</dbReference>
<protein>
    <submittedName>
        <fullName evidence="2">Type II toxin-antitoxin system HicB family antitoxin</fullName>
    </submittedName>
</protein>
<proteinExistence type="predicted"/>
<name>A0A977PXG7_9CYAN</name>
<dbReference type="AlphaFoldDB" id="A0A977PXG7"/>
<dbReference type="PANTHER" id="PTHR34504">
    <property type="entry name" value="ANTITOXIN HICB"/>
    <property type="match status" value="1"/>
</dbReference>
<dbReference type="InterPro" id="IPR031807">
    <property type="entry name" value="HicB-like"/>
</dbReference>
<evidence type="ECO:0000313" key="2">
    <source>
        <dbReference type="EMBL" id="UXE63101.1"/>
    </source>
</evidence>
<dbReference type="InterPro" id="IPR035069">
    <property type="entry name" value="TTHA1013/TTHA0281-like"/>
</dbReference>
<accession>A0A977PXG7</accession>
<dbReference type="KEGG" id="wna:KA717_10760"/>
<feature type="domain" description="HicB-like antitoxin of toxin-antitoxin system" evidence="1">
    <location>
        <begin position="3"/>
        <end position="50"/>
    </location>
</feature>
<reference evidence="2" key="1">
    <citation type="submission" date="2021-04" db="EMBL/GenBank/DDBJ databases">
        <title>Genome sequence of Woronichinia naegeliana from Washington state freshwater lake bloom.</title>
        <authorList>
            <person name="Dreher T.W."/>
        </authorList>
    </citation>
    <scope>NUCLEOTIDE SEQUENCE</scope>
    <source>
        <strain evidence="2">WA131</strain>
    </source>
</reference>
<evidence type="ECO:0000259" key="1">
    <source>
        <dbReference type="Pfam" id="PF15919"/>
    </source>
</evidence>
<dbReference type="Gene3D" id="3.30.160.250">
    <property type="match status" value="1"/>
</dbReference>
<dbReference type="Pfam" id="PF15919">
    <property type="entry name" value="HicB_lk_antitox"/>
    <property type="match status" value="1"/>
</dbReference>